<reference evidence="4" key="3">
    <citation type="submission" date="2025-04" db="UniProtKB">
        <authorList>
            <consortium name="RefSeq"/>
        </authorList>
    </citation>
    <scope>IDENTIFICATION</scope>
    <source>
        <strain evidence="4">CBS 304.34</strain>
    </source>
</reference>
<accession>A0A6A6Z359</accession>
<dbReference type="GeneID" id="54468572"/>
<evidence type="ECO:0000313" key="2">
    <source>
        <dbReference type="EMBL" id="KAF2815571.1"/>
    </source>
</evidence>
<dbReference type="Proteomes" id="UP000504636">
    <property type="component" value="Unplaced"/>
</dbReference>
<dbReference type="AlphaFoldDB" id="A0A6A6Z359"/>
<protein>
    <submittedName>
        <fullName evidence="2 4">Uncharacterized protein</fullName>
    </submittedName>
</protein>
<dbReference type="RefSeq" id="XP_033582535.1">
    <property type="nucleotide sequence ID" value="XM_033727679.1"/>
</dbReference>
<evidence type="ECO:0000256" key="1">
    <source>
        <dbReference type="SAM" id="MobiDB-lite"/>
    </source>
</evidence>
<organism evidence="2">
    <name type="scientific">Mytilinidion resinicola</name>
    <dbReference type="NCBI Taxonomy" id="574789"/>
    <lineage>
        <taxon>Eukaryota</taxon>
        <taxon>Fungi</taxon>
        <taxon>Dikarya</taxon>
        <taxon>Ascomycota</taxon>
        <taxon>Pezizomycotina</taxon>
        <taxon>Dothideomycetes</taxon>
        <taxon>Pleosporomycetidae</taxon>
        <taxon>Mytilinidiales</taxon>
        <taxon>Mytilinidiaceae</taxon>
        <taxon>Mytilinidion</taxon>
    </lineage>
</organism>
<reference evidence="2 4" key="1">
    <citation type="journal article" date="2020" name="Stud. Mycol.">
        <title>101 Dothideomycetes genomes: a test case for predicting lifestyles and emergence of pathogens.</title>
        <authorList>
            <person name="Haridas S."/>
            <person name="Albert R."/>
            <person name="Binder M."/>
            <person name="Bloem J."/>
            <person name="Labutti K."/>
            <person name="Salamov A."/>
            <person name="Andreopoulos B."/>
            <person name="Baker S."/>
            <person name="Barry K."/>
            <person name="Bills G."/>
            <person name="Bluhm B."/>
            <person name="Cannon C."/>
            <person name="Castanera R."/>
            <person name="Culley D."/>
            <person name="Daum C."/>
            <person name="Ezra D."/>
            <person name="Gonzalez J."/>
            <person name="Henrissat B."/>
            <person name="Kuo A."/>
            <person name="Liang C."/>
            <person name="Lipzen A."/>
            <person name="Lutzoni F."/>
            <person name="Magnuson J."/>
            <person name="Mondo S."/>
            <person name="Nolan M."/>
            <person name="Ohm R."/>
            <person name="Pangilinan J."/>
            <person name="Park H.-J."/>
            <person name="Ramirez L."/>
            <person name="Alfaro M."/>
            <person name="Sun H."/>
            <person name="Tritt A."/>
            <person name="Yoshinaga Y."/>
            <person name="Zwiers L.-H."/>
            <person name="Turgeon B."/>
            <person name="Goodwin S."/>
            <person name="Spatafora J."/>
            <person name="Crous P."/>
            <person name="Grigoriev I."/>
        </authorList>
    </citation>
    <scope>NUCLEOTIDE SEQUENCE</scope>
    <source>
        <strain evidence="2 4">CBS 304.34</strain>
    </source>
</reference>
<feature type="region of interest" description="Disordered" evidence="1">
    <location>
        <begin position="83"/>
        <end position="111"/>
    </location>
</feature>
<keyword evidence="3" id="KW-1185">Reference proteome</keyword>
<dbReference type="EMBL" id="MU003694">
    <property type="protein sequence ID" value="KAF2815571.1"/>
    <property type="molecule type" value="Genomic_DNA"/>
</dbReference>
<proteinExistence type="predicted"/>
<evidence type="ECO:0000313" key="4">
    <source>
        <dbReference type="RefSeq" id="XP_033582535.1"/>
    </source>
</evidence>
<reference evidence="4" key="2">
    <citation type="submission" date="2020-04" db="EMBL/GenBank/DDBJ databases">
        <authorList>
            <consortium name="NCBI Genome Project"/>
        </authorList>
    </citation>
    <scope>NUCLEOTIDE SEQUENCE</scope>
    <source>
        <strain evidence="4">CBS 304.34</strain>
    </source>
</reference>
<evidence type="ECO:0000313" key="3">
    <source>
        <dbReference type="Proteomes" id="UP000504636"/>
    </source>
</evidence>
<name>A0A6A6Z359_9PEZI</name>
<gene>
    <name evidence="2 4" type="ORF">BDZ99DRAFT_567397</name>
</gene>
<feature type="compositionally biased region" description="Polar residues" evidence="1">
    <location>
        <begin position="88"/>
        <end position="102"/>
    </location>
</feature>
<sequence length="169" mass="18930">MPVRKANYDGSGPSLDQVMFQGNPIQQHFRKWSVLKVEAMMNVENPVDWADLLSHFMKMRKANGEPAEFGEMLIEAMNTMAGGGPKSYTRTDSDGSTFNRPESGQADLGRSRDEFKPARWLESFNRANYLNVNNITFGGSDPRTYIGRNIALPSDCSPDYAQLIICLVD</sequence>